<dbReference type="AlphaFoldDB" id="A0A7W9LYY3"/>
<feature type="transmembrane region" description="Helical" evidence="1">
    <location>
        <begin position="177"/>
        <end position="200"/>
    </location>
</feature>
<organism evidence="2 3">
    <name type="scientific">Saccharothrix ecbatanensis</name>
    <dbReference type="NCBI Taxonomy" id="1105145"/>
    <lineage>
        <taxon>Bacteria</taxon>
        <taxon>Bacillati</taxon>
        <taxon>Actinomycetota</taxon>
        <taxon>Actinomycetes</taxon>
        <taxon>Pseudonocardiales</taxon>
        <taxon>Pseudonocardiaceae</taxon>
        <taxon>Saccharothrix</taxon>
    </lineage>
</organism>
<sequence>MLWASLGTSVVLMLLAFVGLTGYRVALVGGTCLALASGGLLLQKAVGWMPADQVEPLSYQFGTVVAVAVVAIPFGLRRDVAGAVTAAMFAVVTFGCRLFADITAVARIGLMALTLLLVLIAVHVVGEQWMMIKAAGGAFLSVRRVWRSGMVIASVGLLGTAASGLMPEVWLALGLVFLRYAGIMAAIQLAGFAIILVRNGAFARAWVKRWSSTRRRATADLVRWIAASVGALMLLGVSAFVQPPAPVSIALLVGGVACLTAAGTMLRRILDHAAHHRYIIELPVSPRSALRGLVASEPVYRLLPGISREGP</sequence>
<keyword evidence="3" id="KW-1185">Reference proteome</keyword>
<dbReference type="EMBL" id="JACHMO010000001">
    <property type="protein sequence ID" value="MBB5801344.1"/>
    <property type="molecule type" value="Genomic_DNA"/>
</dbReference>
<protein>
    <submittedName>
        <fullName evidence="2">Uncharacterized protein</fullName>
    </submittedName>
</protein>
<accession>A0A7W9LYY3</accession>
<feature type="transmembrane region" description="Helical" evidence="1">
    <location>
        <begin position="12"/>
        <end position="37"/>
    </location>
</feature>
<comment type="caution">
    <text evidence="2">The sequence shown here is derived from an EMBL/GenBank/DDBJ whole genome shotgun (WGS) entry which is preliminary data.</text>
</comment>
<name>A0A7W9LYY3_9PSEU</name>
<feature type="transmembrane region" description="Helical" evidence="1">
    <location>
        <begin position="221"/>
        <end position="241"/>
    </location>
</feature>
<proteinExistence type="predicted"/>
<feature type="transmembrane region" description="Helical" evidence="1">
    <location>
        <begin position="57"/>
        <end position="76"/>
    </location>
</feature>
<evidence type="ECO:0000256" key="1">
    <source>
        <dbReference type="SAM" id="Phobius"/>
    </source>
</evidence>
<gene>
    <name evidence="2" type="ORF">F4560_001112</name>
</gene>
<feature type="transmembrane region" description="Helical" evidence="1">
    <location>
        <begin position="83"/>
        <end position="100"/>
    </location>
</feature>
<dbReference type="RefSeq" id="WP_184917050.1">
    <property type="nucleotide sequence ID" value="NZ_JACHMO010000001.1"/>
</dbReference>
<keyword evidence="1" id="KW-1133">Transmembrane helix</keyword>
<keyword evidence="1" id="KW-0812">Transmembrane</keyword>
<evidence type="ECO:0000313" key="3">
    <source>
        <dbReference type="Proteomes" id="UP000552097"/>
    </source>
</evidence>
<feature type="transmembrane region" description="Helical" evidence="1">
    <location>
        <begin position="106"/>
        <end position="125"/>
    </location>
</feature>
<keyword evidence="1" id="KW-0472">Membrane</keyword>
<feature type="transmembrane region" description="Helical" evidence="1">
    <location>
        <begin position="247"/>
        <end position="266"/>
    </location>
</feature>
<feature type="transmembrane region" description="Helical" evidence="1">
    <location>
        <begin position="145"/>
        <end position="165"/>
    </location>
</feature>
<dbReference type="Proteomes" id="UP000552097">
    <property type="component" value="Unassembled WGS sequence"/>
</dbReference>
<evidence type="ECO:0000313" key="2">
    <source>
        <dbReference type="EMBL" id="MBB5801344.1"/>
    </source>
</evidence>
<reference evidence="2 3" key="1">
    <citation type="submission" date="2020-08" db="EMBL/GenBank/DDBJ databases">
        <title>Sequencing the genomes of 1000 actinobacteria strains.</title>
        <authorList>
            <person name="Klenk H.-P."/>
        </authorList>
    </citation>
    <scope>NUCLEOTIDE SEQUENCE [LARGE SCALE GENOMIC DNA]</scope>
    <source>
        <strain evidence="2 3">DSM 45486</strain>
    </source>
</reference>